<dbReference type="HOGENOM" id="CLU_108783_0_0_2"/>
<keyword evidence="3 4" id="KW-0548">Nucleotidyltransferase</keyword>
<keyword evidence="4" id="KW-0547">Nucleotide-binding</keyword>
<keyword evidence="2 4" id="KW-0808">Transferase</keyword>
<evidence type="ECO:0000256" key="2">
    <source>
        <dbReference type="ARBA" id="ARBA00022679"/>
    </source>
</evidence>
<sequence>MKRALFIGRFQPFHIGHLESVKHILSTYDEVVVVVAAAQYSYTMENPFTAGERVEMVKRGLGPLYERSYIIPIDNVPSNYEWPRHVLNYTPRAEAVFSNNRFVRMLFQEYGYRTYETPLVEGVSGSIVRRRMAEGGDWRSLVPPPVASLIDEINGVERVKSLYAMRVSMRGERFEG</sequence>
<evidence type="ECO:0000313" key="7">
    <source>
        <dbReference type="Proteomes" id="UP000005270"/>
    </source>
</evidence>
<dbReference type="GO" id="GO:0005737">
    <property type="term" value="C:cytoplasm"/>
    <property type="evidence" value="ECO:0007669"/>
    <property type="project" value="UniProtKB-SubCell"/>
</dbReference>
<dbReference type="GO" id="GO:0005524">
    <property type="term" value="F:ATP binding"/>
    <property type="evidence" value="ECO:0007669"/>
    <property type="project" value="UniProtKB-KW"/>
</dbReference>
<dbReference type="UniPathway" id="UPA00253">
    <property type="reaction ID" value="UER00600"/>
</dbReference>
<keyword evidence="4" id="KW-0662">Pyridine nucleotide biosynthesis</keyword>
<keyword evidence="4" id="KW-0067">ATP-binding</keyword>
<gene>
    <name evidence="6" type="ordered locus">TCELL_0767</name>
</gene>
<feature type="domain" description="Cytidyltransferase-like" evidence="5">
    <location>
        <begin position="5"/>
        <end position="59"/>
    </location>
</feature>
<dbReference type="RefSeq" id="WP_014737441.1">
    <property type="nucleotide sequence ID" value="NC_017954.1"/>
</dbReference>
<dbReference type="OrthoDB" id="264480at2157"/>
<dbReference type="AlphaFoldDB" id="I3TEK3"/>
<accession>I3TEK3</accession>
<dbReference type="InParanoid" id="I3TEK3"/>
<dbReference type="GeneID" id="13013082"/>
<protein>
    <recommendedName>
        <fullName evidence="4">Nicotinamide-nucleotide adenylyltransferase</fullName>
        <ecNumber evidence="4">2.7.7.1</ecNumber>
    </recommendedName>
    <alternativeName>
        <fullName evidence="4">NAD(+) diphosphorylase</fullName>
    </alternativeName>
    <alternativeName>
        <fullName evidence="4">NAD(+) pyrophosphorylase</fullName>
    </alternativeName>
    <alternativeName>
        <fullName evidence="4">NMN adenylyltransferase</fullName>
    </alternativeName>
</protein>
<organism evidence="6 7">
    <name type="scientific">Thermogladius calderae (strain DSM 22663 / VKM B-2946 / 1633)</name>
    <dbReference type="NCBI Taxonomy" id="1184251"/>
    <lineage>
        <taxon>Archaea</taxon>
        <taxon>Thermoproteota</taxon>
        <taxon>Thermoprotei</taxon>
        <taxon>Desulfurococcales</taxon>
        <taxon>Desulfurococcaceae</taxon>
        <taxon>Thermogladius</taxon>
    </lineage>
</organism>
<dbReference type="PANTHER" id="PTHR21342">
    <property type="entry name" value="PHOSPHOPANTETHEINE ADENYLYLTRANSFERASE"/>
    <property type="match status" value="1"/>
</dbReference>
<dbReference type="Gene3D" id="3.40.50.620">
    <property type="entry name" value="HUPs"/>
    <property type="match status" value="1"/>
</dbReference>
<dbReference type="HAMAP" id="MF_00243">
    <property type="entry name" value="NMN_adenylyltr"/>
    <property type="match status" value="1"/>
</dbReference>
<keyword evidence="4" id="KW-0963">Cytoplasm</keyword>
<dbReference type="STRING" id="1184251.TCELL_0767"/>
<keyword evidence="7" id="KW-1185">Reference proteome</keyword>
<keyword evidence="4" id="KW-0520">NAD</keyword>
<dbReference type="Pfam" id="PF01467">
    <property type="entry name" value="CTP_transf_like"/>
    <property type="match status" value="1"/>
</dbReference>
<evidence type="ECO:0000313" key="6">
    <source>
        <dbReference type="EMBL" id="AFK51191.1"/>
    </source>
</evidence>
<comment type="pathway">
    <text evidence="4">Cofactor biosynthesis; NAD(+) biosynthesis; NAD(+) from nicotinamide D-ribonucleotide: step 1/1.</text>
</comment>
<comment type="similarity">
    <text evidence="1 4">Belongs to the archaeal NMN adenylyltransferase family.</text>
</comment>
<dbReference type="KEGG" id="thg:TCELL_0767"/>
<dbReference type="InterPro" id="IPR006418">
    <property type="entry name" value="NMN_Atrans_arc"/>
</dbReference>
<dbReference type="GO" id="GO:0009435">
    <property type="term" value="P:NAD+ biosynthetic process"/>
    <property type="evidence" value="ECO:0007669"/>
    <property type="project" value="UniProtKB-UniRule"/>
</dbReference>
<dbReference type="EC" id="2.7.7.1" evidence="4"/>
<dbReference type="Proteomes" id="UP000005270">
    <property type="component" value="Chromosome"/>
</dbReference>
<comment type="catalytic activity">
    <reaction evidence="4">
        <text>beta-nicotinamide D-ribonucleotide + ATP + H(+) = diphosphate + NAD(+)</text>
        <dbReference type="Rhea" id="RHEA:21360"/>
        <dbReference type="ChEBI" id="CHEBI:14649"/>
        <dbReference type="ChEBI" id="CHEBI:15378"/>
        <dbReference type="ChEBI" id="CHEBI:30616"/>
        <dbReference type="ChEBI" id="CHEBI:33019"/>
        <dbReference type="ChEBI" id="CHEBI:57540"/>
        <dbReference type="EC" id="2.7.7.1"/>
    </reaction>
</comment>
<evidence type="ECO:0000256" key="4">
    <source>
        <dbReference type="HAMAP-Rule" id="MF_00243"/>
    </source>
</evidence>
<evidence type="ECO:0000259" key="5">
    <source>
        <dbReference type="Pfam" id="PF01467"/>
    </source>
</evidence>
<reference evidence="6 7" key="1">
    <citation type="journal article" date="2012" name="J. Bacteriol.">
        <title>Complete genome sequence of the hyperthermophilic cellulolytic Crenarchaeon 'Thermogladius cellulolyticus' 1633.</title>
        <authorList>
            <person name="Mardanov A.V."/>
            <person name="Kochetkova T.V."/>
            <person name="Beletsky A.V."/>
            <person name="Bonch-Osmolovskaya E.A."/>
            <person name="Ravin N.V."/>
            <person name="Skryabin K.G."/>
        </authorList>
    </citation>
    <scope>NUCLEOTIDE SEQUENCE [LARGE SCALE GENOMIC DNA]</scope>
    <source>
        <strain evidence="7">DSM 22663 / VKM B-2946 / 1633</strain>
    </source>
</reference>
<dbReference type="eggNOG" id="arCOG00972">
    <property type="taxonomic scope" value="Archaea"/>
</dbReference>
<dbReference type="InterPro" id="IPR004821">
    <property type="entry name" value="Cyt_trans-like"/>
</dbReference>
<name>I3TEK3_THEC1</name>
<comment type="subcellular location">
    <subcellularLocation>
        <location evidence="4">Cytoplasm</location>
    </subcellularLocation>
</comment>
<proteinExistence type="inferred from homology"/>
<dbReference type="GO" id="GO:0000309">
    <property type="term" value="F:nicotinamide-nucleotide adenylyltransferase activity"/>
    <property type="evidence" value="ECO:0007669"/>
    <property type="project" value="UniProtKB-UniRule"/>
</dbReference>
<dbReference type="EMBL" id="CP003531">
    <property type="protein sequence ID" value="AFK51191.1"/>
    <property type="molecule type" value="Genomic_DNA"/>
</dbReference>
<dbReference type="NCBIfam" id="TIGR00125">
    <property type="entry name" value="cyt_tran_rel"/>
    <property type="match status" value="1"/>
</dbReference>
<evidence type="ECO:0000256" key="1">
    <source>
        <dbReference type="ARBA" id="ARBA00010124"/>
    </source>
</evidence>
<dbReference type="PANTHER" id="PTHR21342:SF0">
    <property type="entry name" value="BIFUNCTIONAL NMN ADENYLYLTRANSFERASE_NUDIX HYDROLASE"/>
    <property type="match status" value="1"/>
</dbReference>
<dbReference type="InterPro" id="IPR014729">
    <property type="entry name" value="Rossmann-like_a/b/a_fold"/>
</dbReference>
<dbReference type="SUPFAM" id="SSF52374">
    <property type="entry name" value="Nucleotidylyl transferase"/>
    <property type="match status" value="1"/>
</dbReference>
<evidence type="ECO:0000256" key="3">
    <source>
        <dbReference type="ARBA" id="ARBA00022695"/>
    </source>
</evidence>
<dbReference type="NCBIfam" id="NF002243">
    <property type="entry name" value="PRK01153.1"/>
    <property type="match status" value="1"/>
</dbReference>